<evidence type="ECO:0000313" key="3">
    <source>
        <dbReference type="Proteomes" id="UP000001075"/>
    </source>
</evidence>
<dbReference type="AlphaFoldDB" id="G3GXH2"/>
<accession>G3GXH2</accession>
<dbReference type="InParanoid" id="G3GXH2"/>
<feature type="compositionally biased region" description="Polar residues" evidence="1">
    <location>
        <begin position="15"/>
        <end position="24"/>
    </location>
</feature>
<proteinExistence type="predicted"/>
<feature type="region of interest" description="Disordered" evidence="1">
    <location>
        <begin position="1"/>
        <end position="27"/>
    </location>
</feature>
<dbReference type="EMBL" id="JH000059">
    <property type="protein sequence ID" value="EGV95709.1"/>
    <property type="molecule type" value="Genomic_DNA"/>
</dbReference>
<dbReference type="Proteomes" id="UP000001075">
    <property type="component" value="Unassembled WGS sequence"/>
</dbReference>
<feature type="compositionally biased region" description="Basic and acidic residues" evidence="1">
    <location>
        <begin position="1"/>
        <end position="13"/>
    </location>
</feature>
<protein>
    <submittedName>
        <fullName evidence="2">Uncharacterized protein</fullName>
    </submittedName>
</protein>
<organism evidence="2 3">
    <name type="scientific">Cricetulus griseus</name>
    <name type="common">Chinese hamster</name>
    <name type="synonym">Cricetulus barabensis griseus</name>
    <dbReference type="NCBI Taxonomy" id="10029"/>
    <lineage>
        <taxon>Eukaryota</taxon>
        <taxon>Metazoa</taxon>
        <taxon>Chordata</taxon>
        <taxon>Craniata</taxon>
        <taxon>Vertebrata</taxon>
        <taxon>Euteleostomi</taxon>
        <taxon>Mammalia</taxon>
        <taxon>Eutheria</taxon>
        <taxon>Euarchontoglires</taxon>
        <taxon>Glires</taxon>
        <taxon>Rodentia</taxon>
        <taxon>Myomorpha</taxon>
        <taxon>Muroidea</taxon>
        <taxon>Cricetidae</taxon>
        <taxon>Cricetinae</taxon>
        <taxon>Cricetulus</taxon>
    </lineage>
</organism>
<sequence>MIDAHNSAKEVESTKGASQGSGWSTLGKEGRDAGVGLQCGDAGLLGLAYTA</sequence>
<reference evidence="3" key="1">
    <citation type="journal article" date="2011" name="Nat. Biotechnol.">
        <title>The genomic sequence of the Chinese hamster ovary (CHO)-K1 cell line.</title>
        <authorList>
            <person name="Xu X."/>
            <person name="Nagarajan H."/>
            <person name="Lewis N.E."/>
            <person name="Pan S."/>
            <person name="Cai Z."/>
            <person name="Liu X."/>
            <person name="Chen W."/>
            <person name="Xie M."/>
            <person name="Wang W."/>
            <person name="Hammond S."/>
            <person name="Andersen M.R."/>
            <person name="Neff N."/>
            <person name="Passarelli B."/>
            <person name="Koh W."/>
            <person name="Fan H.C."/>
            <person name="Wang J."/>
            <person name="Gui Y."/>
            <person name="Lee K.H."/>
            <person name="Betenbaugh M.J."/>
            <person name="Quake S.R."/>
            <person name="Famili I."/>
            <person name="Palsson B.O."/>
            <person name="Wang J."/>
        </authorList>
    </citation>
    <scope>NUCLEOTIDE SEQUENCE [LARGE SCALE GENOMIC DNA]</scope>
    <source>
        <strain evidence="3">CHO K1 cell line</strain>
    </source>
</reference>
<name>G3GXH2_CRIGR</name>
<evidence type="ECO:0000256" key="1">
    <source>
        <dbReference type="SAM" id="MobiDB-lite"/>
    </source>
</evidence>
<gene>
    <name evidence="2" type="ORF">I79_002462</name>
</gene>
<evidence type="ECO:0000313" key="2">
    <source>
        <dbReference type="EMBL" id="EGV95709.1"/>
    </source>
</evidence>